<reference evidence="16 17" key="1">
    <citation type="submission" date="2014-11" db="EMBL/GenBank/DDBJ databases">
        <title>Genome sequencing of Pantoea rodasii ND03.</title>
        <authorList>
            <person name="Muhamad Yunos N.Y."/>
            <person name="Chan K.-G."/>
        </authorList>
    </citation>
    <scope>NUCLEOTIDE SEQUENCE [LARGE SCALE GENOMIC DNA]</scope>
    <source>
        <strain evidence="16 17">ND03</strain>
    </source>
</reference>
<dbReference type="GO" id="GO:0008725">
    <property type="term" value="F:DNA-3-methyladenine glycosylase activity"/>
    <property type="evidence" value="ECO:0007669"/>
    <property type="project" value="TreeGrafter"/>
</dbReference>
<dbReference type="GO" id="GO:0005737">
    <property type="term" value="C:cytoplasm"/>
    <property type="evidence" value="ECO:0007669"/>
    <property type="project" value="TreeGrafter"/>
</dbReference>
<keyword evidence="5" id="KW-0489">Methyltransferase</keyword>
<comment type="catalytic activity">
    <reaction evidence="1">
        <text>Hydrolysis of alkylated DNA, releasing 3-methyladenine, 3-methylguanine, 7-methylguanine and 7-methyladenine.</text>
        <dbReference type="EC" id="3.2.2.21"/>
    </reaction>
</comment>
<dbReference type="PROSITE" id="PS00041">
    <property type="entry name" value="HTH_ARAC_FAMILY_1"/>
    <property type="match status" value="1"/>
</dbReference>
<keyword evidence="14" id="KW-0234">DNA repair</keyword>
<evidence type="ECO:0000256" key="13">
    <source>
        <dbReference type="ARBA" id="ARBA00023163"/>
    </source>
</evidence>
<protein>
    <recommendedName>
        <fullName evidence="4">DNA-3-methyladenine glycosylase II</fullName>
        <ecNumber evidence="4">3.2.2.21</ecNumber>
    </recommendedName>
</protein>
<dbReference type="EMBL" id="JTJJ01000033">
    <property type="protein sequence ID" value="KHJ68215.1"/>
    <property type="molecule type" value="Genomic_DNA"/>
</dbReference>
<evidence type="ECO:0000256" key="7">
    <source>
        <dbReference type="ARBA" id="ARBA00022723"/>
    </source>
</evidence>
<dbReference type="Gene3D" id="3.40.10.10">
    <property type="entry name" value="DNA Methylphosphotriester Repair Domain"/>
    <property type="match status" value="1"/>
</dbReference>
<dbReference type="InterPro" id="IPR011257">
    <property type="entry name" value="DNA_glycosylase"/>
</dbReference>
<dbReference type="GO" id="GO:0032993">
    <property type="term" value="C:protein-DNA complex"/>
    <property type="evidence" value="ECO:0007669"/>
    <property type="project" value="TreeGrafter"/>
</dbReference>
<dbReference type="InterPro" id="IPR018062">
    <property type="entry name" value="HTH_AraC-typ_CS"/>
</dbReference>
<dbReference type="InterPro" id="IPR018060">
    <property type="entry name" value="HTH_AraC"/>
</dbReference>
<evidence type="ECO:0000256" key="8">
    <source>
        <dbReference type="ARBA" id="ARBA00022763"/>
    </source>
</evidence>
<dbReference type="InterPro" id="IPR035451">
    <property type="entry name" value="Ada-like_dom_sf"/>
</dbReference>
<dbReference type="SUPFAM" id="SSF57884">
    <property type="entry name" value="Ada DNA repair protein, N-terminal domain (N-Ada 10)"/>
    <property type="match status" value="1"/>
</dbReference>
<feature type="domain" description="HTH araC/xylS-type" evidence="15">
    <location>
        <begin position="86"/>
        <end position="185"/>
    </location>
</feature>
<dbReference type="PROSITE" id="PS00516">
    <property type="entry name" value="ALKYLBASE_DNA_GLYCOS"/>
    <property type="match status" value="1"/>
</dbReference>
<dbReference type="Pfam" id="PF02805">
    <property type="entry name" value="Ada_Zn_binding"/>
    <property type="match status" value="1"/>
</dbReference>
<keyword evidence="7" id="KW-0479">Metal-binding</keyword>
<keyword evidence="9" id="KW-0862">Zinc</keyword>
<evidence type="ECO:0000256" key="10">
    <source>
        <dbReference type="ARBA" id="ARBA00023015"/>
    </source>
</evidence>
<evidence type="ECO:0000256" key="11">
    <source>
        <dbReference type="ARBA" id="ARBA00023125"/>
    </source>
</evidence>
<dbReference type="GO" id="GO:0006285">
    <property type="term" value="P:base-excision repair, AP site formation"/>
    <property type="evidence" value="ECO:0007669"/>
    <property type="project" value="TreeGrafter"/>
</dbReference>
<dbReference type="InterPro" id="IPR051912">
    <property type="entry name" value="Alkylbase_DNA_Glycosylase/TA"/>
</dbReference>
<evidence type="ECO:0000256" key="12">
    <source>
        <dbReference type="ARBA" id="ARBA00023159"/>
    </source>
</evidence>
<dbReference type="Pfam" id="PF12833">
    <property type="entry name" value="HTH_18"/>
    <property type="match status" value="1"/>
</dbReference>
<dbReference type="PANTHER" id="PTHR43003:SF13">
    <property type="entry name" value="DNA-3-METHYLADENINE GLYCOSYLASE 2"/>
    <property type="match status" value="1"/>
</dbReference>
<dbReference type="Pfam" id="PF00730">
    <property type="entry name" value="HhH-GPD"/>
    <property type="match status" value="1"/>
</dbReference>
<dbReference type="Pfam" id="PF06029">
    <property type="entry name" value="AlkA_N"/>
    <property type="match status" value="1"/>
</dbReference>
<dbReference type="EC" id="3.2.2.21" evidence="4"/>
<evidence type="ECO:0000256" key="5">
    <source>
        <dbReference type="ARBA" id="ARBA00022603"/>
    </source>
</evidence>
<evidence type="ECO:0000256" key="14">
    <source>
        <dbReference type="ARBA" id="ARBA00023204"/>
    </source>
</evidence>
<dbReference type="SMART" id="SM00478">
    <property type="entry name" value="ENDO3c"/>
    <property type="match status" value="1"/>
</dbReference>
<dbReference type="GO" id="GO:0008270">
    <property type="term" value="F:zinc ion binding"/>
    <property type="evidence" value="ECO:0007669"/>
    <property type="project" value="InterPro"/>
</dbReference>
<comment type="similarity">
    <text evidence="3">Belongs to the alkylbase DNA glycosidase AlkA family.</text>
</comment>
<evidence type="ECO:0000256" key="1">
    <source>
        <dbReference type="ARBA" id="ARBA00000086"/>
    </source>
</evidence>
<dbReference type="GO" id="GO:0032259">
    <property type="term" value="P:methylation"/>
    <property type="evidence" value="ECO:0007669"/>
    <property type="project" value="UniProtKB-KW"/>
</dbReference>
<dbReference type="GO" id="GO:0043916">
    <property type="term" value="F:DNA-7-methylguanine glycosylase activity"/>
    <property type="evidence" value="ECO:0007669"/>
    <property type="project" value="TreeGrafter"/>
</dbReference>
<keyword evidence="11" id="KW-0238">DNA-binding</keyword>
<dbReference type="SMART" id="SM01009">
    <property type="entry name" value="AlkA_N"/>
    <property type="match status" value="1"/>
</dbReference>
<proteinExistence type="inferred from homology"/>
<evidence type="ECO:0000256" key="6">
    <source>
        <dbReference type="ARBA" id="ARBA00022679"/>
    </source>
</evidence>
<evidence type="ECO:0000256" key="3">
    <source>
        <dbReference type="ARBA" id="ARBA00010817"/>
    </source>
</evidence>
<dbReference type="Proteomes" id="UP000030853">
    <property type="component" value="Unassembled WGS sequence"/>
</dbReference>
<keyword evidence="12" id="KW-0010">Activator</keyword>
<name>A0A0B1RAV1_9GAMM</name>
<dbReference type="InterPro" id="IPR004026">
    <property type="entry name" value="Ada_DNA_repair_Zn-bd"/>
</dbReference>
<dbReference type="InterPro" id="IPR009057">
    <property type="entry name" value="Homeodomain-like_sf"/>
</dbReference>
<dbReference type="GO" id="GO:0003700">
    <property type="term" value="F:DNA-binding transcription factor activity"/>
    <property type="evidence" value="ECO:0007669"/>
    <property type="project" value="InterPro"/>
</dbReference>
<dbReference type="RefSeq" id="WP_039330405.1">
    <property type="nucleotide sequence ID" value="NZ_JTJJ01000033.1"/>
</dbReference>
<dbReference type="PANTHER" id="PTHR43003">
    <property type="entry name" value="DNA-3-METHYLADENINE GLYCOSYLASE"/>
    <property type="match status" value="1"/>
</dbReference>
<dbReference type="InterPro" id="IPR023170">
    <property type="entry name" value="HhH_base_excis_C"/>
</dbReference>
<dbReference type="GO" id="GO:0043565">
    <property type="term" value="F:sequence-specific DNA binding"/>
    <property type="evidence" value="ECO:0007669"/>
    <property type="project" value="InterPro"/>
</dbReference>
<comment type="caution">
    <text evidence="16">The sequence shown here is derived from an EMBL/GenBank/DDBJ whole genome shotgun (WGS) entry which is preliminary data.</text>
</comment>
<evidence type="ECO:0000259" key="15">
    <source>
        <dbReference type="PROSITE" id="PS01124"/>
    </source>
</evidence>
<dbReference type="InterPro" id="IPR037046">
    <property type="entry name" value="AlkA_N_sf"/>
</dbReference>
<dbReference type="PROSITE" id="PS01124">
    <property type="entry name" value="HTH_ARAC_FAMILY_2"/>
    <property type="match status" value="1"/>
</dbReference>
<evidence type="ECO:0000256" key="2">
    <source>
        <dbReference type="ARBA" id="ARBA00001947"/>
    </source>
</evidence>
<dbReference type="GO" id="GO:0006307">
    <property type="term" value="P:DNA alkylation repair"/>
    <property type="evidence" value="ECO:0007669"/>
    <property type="project" value="TreeGrafter"/>
</dbReference>
<keyword evidence="8" id="KW-0227">DNA damage</keyword>
<keyword evidence="10" id="KW-0805">Transcription regulation</keyword>
<dbReference type="GO" id="GO:0008168">
    <property type="term" value="F:methyltransferase activity"/>
    <property type="evidence" value="ECO:0007669"/>
    <property type="project" value="UniProtKB-KW"/>
</dbReference>
<sequence length="495" mass="55756">MFDPDIAYQALTSRDSRFDGLFYVGVTSTGIYCRPICPVKAPMQKNCLFFTSAEAAEKAHFRPCLRCRPELAPGFAPVDSHHRIADRLIRRIEEGLLEEQETLADIANEFALSERQLRRVVQQELGVSPIELRQTRRMLLAKQLLTETSLPVTEIAYASGFRSLRRFNDVFQARYRMTPSRLRKQSQPDSMTTVQESAELRLSYRPPYDWAAIIDFLQQRVMKEVEWVSEGVYHRTVALGHCRGWVRISHLPEKQALKVQFTTTLTPVLPALLRRLRDLFDLDAQPQRISEQLSQDPLLAESVSRYPGLRVPGAFDGFELGVRAILGQQVTVKAATTLSSRVAERFGEPLTTPWPELSRLPPTAESLATATIDDIASLGIVSARSQAIQALAQACASGELRFNGAVNPDVVQQQLLALKGVGPWTASYIAMRALRWPDAFPKEDIAIRNNLGGVSAKVAEQLSQVWRPWRSYAVLHIWKSLTPGKKQSRKAKRRL</sequence>
<keyword evidence="6" id="KW-0808">Transferase</keyword>
<dbReference type="SMART" id="SM00342">
    <property type="entry name" value="HTH_ARAC"/>
    <property type="match status" value="1"/>
</dbReference>
<dbReference type="Gene3D" id="1.10.10.60">
    <property type="entry name" value="Homeodomain-like"/>
    <property type="match status" value="1"/>
</dbReference>
<gene>
    <name evidence="16" type="ORF">QU24_09335</name>
</gene>
<dbReference type="AlphaFoldDB" id="A0A0B1RAV1"/>
<comment type="cofactor">
    <cofactor evidence="2">
        <name>Zn(2+)</name>
        <dbReference type="ChEBI" id="CHEBI:29105"/>
    </cofactor>
</comment>
<dbReference type="SUPFAM" id="SSF46689">
    <property type="entry name" value="Homeodomain-like"/>
    <property type="match status" value="1"/>
</dbReference>
<dbReference type="Gene3D" id="3.30.310.20">
    <property type="entry name" value="DNA-3-methyladenine glycosylase AlkA, N-terminal domain"/>
    <property type="match status" value="1"/>
</dbReference>
<dbReference type="CDD" id="cd00056">
    <property type="entry name" value="ENDO3c"/>
    <property type="match status" value="1"/>
</dbReference>
<keyword evidence="13" id="KW-0804">Transcription</keyword>
<dbReference type="Gene3D" id="1.10.1670.10">
    <property type="entry name" value="Helix-hairpin-Helix base-excision DNA repair enzymes (C-terminal)"/>
    <property type="match status" value="1"/>
</dbReference>
<evidence type="ECO:0000256" key="4">
    <source>
        <dbReference type="ARBA" id="ARBA00012000"/>
    </source>
</evidence>
<dbReference type="SUPFAM" id="SSF48150">
    <property type="entry name" value="DNA-glycosylase"/>
    <property type="match status" value="1"/>
</dbReference>
<dbReference type="InterPro" id="IPR000035">
    <property type="entry name" value="Alkylbase_DNA_glycsylse_CS"/>
</dbReference>
<dbReference type="InterPro" id="IPR003265">
    <property type="entry name" value="HhH-GPD_domain"/>
</dbReference>
<evidence type="ECO:0000313" key="16">
    <source>
        <dbReference type="EMBL" id="KHJ68215.1"/>
    </source>
</evidence>
<evidence type="ECO:0000313" key="17">
    <source>
        <dbReference type="Proteomes" id="UP000030853"/>
    </source>
</evidence>
<dbReference type="Gene3D" id="1.10.340.30">
    <property type="entry name" value="Hypothetical protein, domain 2"/>
    <property type="match status" value="1"/>
</dbReference>
<dbReference type="GO" id="GO:0032131">
    <property type="term" value="F:alkylated DNA binding"/>
    <property type="evidence" value="ECO:0007669"/>
    <property type="project" value="TreeGrafter"/>
</dbReference>
<dbReference type="InterPro" id="IPR010316">
    <property type="entry name" value="AlkA_N"/>
</dbReference>
<dbReference type="SUPFAM" id="SSF55945">
    <property type="entry name" value="TATA-box binding protein-like"/>
    <property type="match status" value="1"/>
</dbReference>
<organism evidence="16 17">
    <name type="scientific">Pantoea rodasii</name>
    <dbReference type="NCBI Taxonomy" id="1076549"/>
    <lineage>
        <taxon>Bacteria</taxon>
        <taxon>Pseudomonadati</taxon>
        <taxon>Pseudomonadota</taxon>
        <taxon>Gammaproteobacteria</taxon>
        <taxon>Enterobacterales</taxon>
        <taxon>Erwiniaceae</taxon>
        <taxon>Pantoea</taxon>
    </lineage>
</organism>
<evidence type="ECO:0000256" key="9">
    <source>
        <dbReference type="ARBA" id="ARBA00022833"/>
    </source>
</evidence>
<accession>A0A0B1RAV1</accession>